<feature type="domain" description="N-acetyltransferase" evidence="4">
    <location>
        <begin position="154"/>
        <end position="294"/>
    </location>
</feature>
<dbReference type="Pfam" id="PF00583">
    <property type="entry name" value="Acetyltransf_1"/>
    <property type="match status" value="1"/>
</dbReference>
<feature type="region of interest" description="Disordered" evidence="3">
    <location>
        <begin position="1"/>
        <end position="50"/>
    </location>
</feature>
<organism evidence="5 6">
    <name type="scientific">Alterirhizorhabdus solaris</name>
    <dbReference type="NCBI Taxonomy" id="2529389"/>
    <lineage>
        <taxon>Bacteria</taxon>
        <taxon>Pseudomonadati</taxon>
        <taxon>Pseudomonadota</taxon>
        <taxon>Alphaproteobacteria</taxon>
        <taxon>Sphingomonadales</taxon>
        <taxon>Rhizorhabdaceae</taxon>
        <taxon>Alterirhizorhabdus</taxon>
    </lineage>
</organism>
<dbReference type="RefSeq" id="WP_145147382.1">
    <property type="nucleotide sequence ID" value="NZ_VNIM01000003.1"/>
</dbReference>
<keyword evidence="1 5" id="KW-0808">Transferase</keyword>
<dbReference type="CDD" id="cd04301">
    <property type="entry name" value="NAT_SF"/>
    <property type="match status" value="1"/>
</dbReference>
<evidence type="ECO:0000313" key="5">
    <source>
        <dbReference type="EMBL" id="TVV77229.1"/>
    </source>
</evidence>
<dbReference type="InterPro" id="IPR000182">
    <property type="entry name" value="GNAT_dom"/>
</dbReference>
<reference evidence="5 6" key="1">
    <citation type="submission" date="2019-07" db="EMBL/GenBank/DDBJ databases">
        <title>Sphingomonas solaris sp. nov., isolated from a solar panel from Boston, Massachusetts.</title>
        <authorList>
            <person name="Tanner K."/>
            <person name="Pascual J."/>
            <person name="Mancuso C."/>
            <person name="Pereto J."/>
            <person name="Khalil A."/>
            <person name="Vilanova C."/>
        </authorList>
    </citation>
    <scope>NUCLEOTIDE SEQUENCE [LARGE SCALE GENOMIC DNA]</scope>
    <source>
        <strain evidence="5 6">R4DWN</strain>
    </source>
</reference>
<dbReference type="InterPro" id="IPR016181">
    <property type="entry name" value="Acyl_CoA_acyltransferase"/>
</dbReference>
<evidence type="ECO:0000256" key="2">
    <source>
        <dbReference type="ARBA" id="ARBA00023315"/>
    </source>
</evidence>
<dbReference type="GO" id="GO:0016747">
    <property type="term" value="F:acyltransferase activity, transferring groups other than amino-acyl groups"/>
    <property type="evidence" value="ECO:0007669"/>
    <property type="project" value="InterPro"/>
</dbReference>
<sequence length="294" mass="30925">MAEDGEADELRAMASHRGFRLVRSRRRTPGVGDYGRYGLADPATGKPLFGIADDGALTATAGEVADHLRGSVAAGWRESADATPDPPKRPAGKRPPDSRSLAVSKPAAALPAGERDRGDTRPSAPEPAPAPKRRRAARPEHPPKPAAPPPEPVLAIRHATRADAPAIAALLGMSSAAIERHIAAQARARAPLLVADRGGVAGCLGWHPIPLPDGAIGRLVTLVVAERSRRQGIGRALVESAIAAITARGCRAIEAMSDIEVRNVHGFFRATGFTQTSYRFALDIPSPRRKQSTA</sequence>
<dbReference type="PROSITE" id="PS51186">
    <property type="entry name" value="GNAT"/>
    <property type="match status" value="1"/>
</dbReference>
<gene>
    <name evidence="5" type="ORF">FOY91_01440</name>
</gene>
<keyword evidence="2" id="KW-0012">Acyltransferase</keyword>
<accession>A0A558RCQ7</accession>
<dbReference type="PANTHER" id="PTHR43877">
    <property type="entry name" value="AMINOALKYLPHOSPHONATE N-ACETYLTRANSFERASE-RELATED-RELATED"/>
    <property type="match status" value="1"/>
</dbReference>
<comment type="caution">
    <text evidence="5">The sequence shown here is derived from an EMBL/GenBank/DDBJ whole genome shotgun (WGS) entry which is preliminary data.</text>
</comment>
<feature type="compositionally biased region" description="Basic residues" evidence="3">
    <location>
        <begin position="17"/>
        <end position="28"/>
    </location>
</feature>
<protein>
    <submittedName>
        <fullName evidence="5">GNAT family N-acetyltransferase</fullName>
    </submittedName>
</protein>
<dbReference type="SUPFAM" id="SSF55729">
    <property type="entry name" value="Acyl-CoA N-acyltransferases (Nat)"/>
    <property type="match status" value="1"/>
</dbReference>
<dbReference type="EMBL" id="VNIM01000003">
    <property type="protein sequence ID" value="TVV77229.1"/>
    <property type="molecule type" value="Genomic_DNA"/>
</dbReference>
<feature type="region of interest" description="Disordered" evidence="3">
    <location>
        <begin position="70"/>
        <end position="152"/>
    </location>
</feature>
<proteinExistence type="predicted"/>
<evidence type="ECO:0000313" key="6">
    <source>
        <dbReference type="Proteomes" id="UP000318681"/>
    </source>
</evidence>
<dbReference type="InterPro" id="IPR050832">
    <property type="entry name" value="Bact_Acetyltransf"/>
</dbReference>
<dbReference type="OrthoDB" id="9798585at2"/>
<name>A0A558RCQ7_9SPHN</name>
<evidence type="ECO:0000256" key="3">
    <source>
        <dbReference type="SAM" id="MobiDB-lite"/>
    </source>
</evidence>
<dbReference type="Gene3D" id="3.40.630.30">
    <property type="match status" value="1"/>
</dbReference>
<evidence type="ECO:0000256" key="1">
    <source>
        <dbReference type="ARBA" id="ARBA00022679"/>
    </source>
</evidence>
<evidence type="ECO:0000259" key="4">
    <source>
        <dbReference type="PROSITE" id="PS51186"/>
    </source>
</evidence>
<dbReference type="Proteomes" id="UP000318681">
    <property type="component" value="Unassembled WGS sequence"/>
</dbReference>
<keyword evidence="6" id="KW-1185">Reference proteome</keyword>
<dbReference type="AlphaFoldDB" id="A0A558RCQ7"/>